<dbReference type="SUPFAM" id="SSF52091">
    <property type="entry name" value="SpoIIaa-like"/>
    <property type="match status" value="1"/>
</dbReference>
<dbReference type="Gene3D" id="3.30.750.24">
    <property type="entry name" value="STAS domain"/>
    <property type="match status" value="1"/>
</dbReference>
<keyword evidence="1" id="KW-0597">Phosphoprotein</keyword>
<dbReference type="PANTHER" id="PTHR33745:SF3">
    <property type="entry name" value="RSBT CO-ANTAGONIST PROTEIN RSBRC"/>
    <property type="match status" value="1"/>
</dbReference>
<sequence length="289" mass="31940">MAFSLPRIDVTDWKTFELLQLVLDTIPDPVFVKDRQHRWIACNPGFCRLIGQRREDLIGRSDPDYWPREQAEIFWGYDDLVFDSGEPSENEEAATGSDGVTRTIWTRKFPMRNAQGEVIGLCGLITDITDLKRRHMEAERIAAENREQRAIIDAQAALLDRVAMPVIQIWQGILLIPLVGEINDRRAAQALESLLQAIGQRGAEFVILDITGVPVIDSAVARHLVRAVQAAELLGCRSVMVGIGPEIARTLVGLGIDFGRITVQSTLQSGLAYAMSRLGAPRGASASAR</sequence>
<feature type="domain" description="STAS" evidence="4">
    <location>
        <begin position="163"/>
        <end position="274"/>
    </location>
</feature>
<accession>A0A150PQQ7</accession>
<gene>
    <name evidence="5" type="ORF">BE08_17600</name>
</gene>
<dbReference type="PROSITE" id="PS50113">
    <property type="entry name" value="PAC"/>
    <property type="match status" value="1"/>
</dbReference>
<evidence type="ECO:0000313" key="6">
    <source>
        <dbReference type="Proteomes" id="UP000075420"/>
    </source>
</evidence>
<dbReference type="EMBL" id="JELY01000802">
    <property type="protein sequence ID" value="KYF58045.1"/>
    <property type="molecule type" value="Genomic_DNA"/>
</dbReference>
<dbReference type="PROSITE" id="PS50112">
    <property type="entry name" value="PAS"/>
    <property type="match status" value="1"/>
</dbReference>
<dbReference type="CDD" id="cd07041">
    <property type="entry name" value="STAS_RsbR_RsbS_like"/>
    <property type="match status" value="1"/>
</dbReference>
<dbReference type="PROSITE" id="PS50801">
    <property type="entry name" value="STAS"/>
    <property type="match status" value="1"/>
</dbReference>
<dbReference type="PANTHER" id="PTHR33745">
    <property type="entry name" value="RSBT ANTAGONIST PROTEIN RSBS-RELATED"/>
    <property type="match status" value="1"/>
</dbReference>
<dbReference type="AlphaFoldDB" id="A0A150PQQ7"/>
<dbReference type="InterPro" id="IPR000014">
    <property type="entry name" value="PAS"/>
</dbReference>
<dbReference type="InterPro" id="IPR002645">
    <property type="entry name" value="STAS_dom"/>
</dbReference>
<proteinExistence type="predicted"/>
<feature type="domain" description="PAC" evidence="3">
    <location>
        <begin position="88"/>
        <end position="140"/>
    </location>
</feature>
<dbReference type="Pfam" id="PF08448">
    <property type="entry name" value="PAS_4"/>
    <property type="match status" value="1"/>
</dbReference>
<dbReference type="Proteomes" id="UP000075420">
    <property type="component" value="Unassembled WGS sequence"/>
</dbReference>
<evidence type="ECO:0000259" key="3">
    <source>
        <dbReference type="PROSITE" id="PS50113"/>
    </source>
</evidence>
<evidence type="ECO:0000259" key="2">
    <source>
        <dbReference type="PROSITE" id="PS50112"/>
    </source>
</evidence>
<dbReference type="InterPro" id="IPR000700">
    <property type="entry name" value="PAS-assoc_C"/>
</dbReference>
<name>A0A150PQQ7_SORCE</name>
<reference evidence="5 6" key="1">
    <citation type="submission" date="2014-02" db="EMBL/GenBank/DDBJ databases">
        <title>The small core and large imbalanced accessory genome model reveals a collaborative survival strategy of Sorangium cellulosum strains in nature.</title>
        <authorList>
            <person name="Han K."/>
            <person name="Peng R."/>
            <person name="Blom J."/>
            <person name="Li Y.-Z."/>
        </authorList>
    </citation>
    <scope>NUCLEOTIDE SEQUENCE [LARGE SCALE GENOMIC DNA]</scope>
    <source>
        <strain evidence="5 6">So0157-25</strain>
    </source>
</reference>
<dbReference type="SUPFAM" id="SSF55785">
    <property type="entry name" value="PYP-like sensor domain (PAS domain)"/>
    <property type="match status" value="1"/>
</dbReference>
<dbReference type="InterPro" id="IPR036513">
    <property type="entry name" value="STAS_dom_sf"/>
</dbReference>
<dbReference type="NCBIfam" id="TIGR00229">
    <property type="entry name" value="sensory_box"/>
    <property type="match status" value="1"/>
</dbReference>
<dbReference type="InterPro" id="IPR035965">
    <property type="entry name" value="PAS-like_dom_sf"/>
</dbReference>
<dbReference type="CDD" id="cd00130">
    <property type="entry name" value="PAS"/>
    <property type="match status" value="1"/>
</dbReference>
<evidence type="ECO:0000256" key="1">
    <source>
        <dbReference type="ARBA" id="ARBA00022553"/>
    </source>
</evidence>
<evidence type="ECO:0000313" key="5">
    <source>
        <dbReference type="EMBL" id="KYF58045.1"/>
    </source>
</evidence>
<dbReference type="Gene3D" id="3.30.450.20">
    <property type="entry name" value="PAS domain"/>
    <property type="match status" value="1"/>
</dbReference>
<comment type="caution">
    <text evidence="5">The sequence shown here is derived from an EMBL/GenBank/DDBJ whole genome shotgun (WGS) entry which is preliminary data.</text>
</comment>
<organism evidence="5 6">
    <name type="scientific">Sorangium cellulosum</name>
    <name type="common">Polyangium cellulosum</name>
    <dbReference type="NCBI Taxonomy" id="56"/>
    <lineage>
        <taxon>Bacteria</taxon>
        <taxon>Pseudomonadati</taxon>
        <taxon>Myxococcota</taxon>
        <taxon>Polyangia</taxon>
        <taxon>Polyangiales</taxon>
        <taxon>Polyangiaceae</taxon>
        <taxon>Sorangium</taxon>
    </lineage>
</organism>
<dbReference type="SMART" id="SM00091">
    <property type="entry name" value="PAS"/>
    <property type="match status" value="1"/>
</dbReference>
<dbReference type="Pfam" id="PF01740">
    <property type="entry name" value="STAS"/>
    <property type="match status" value="1"/>
</dbReference>
<dbReference type="InterPro" id="IPR051932">
    <property type="entry name" value="Bact_StressResp_Reg"/>
</dbReference>
<dbReference type="InterPro" id="IPR013656">
    <property type="entry name" value="PAS_4"/>
</dbReference>
<protein>
    <submittedName>
        <fullName evidence="5">Diguanylate cyclase</fullName>
    </submittedName>
</protein>
<evidence type="ECO:0000259" key="4">
    <source>
        <dbReference type="PROSITE" id="PS50801"/>
    </source>
</evidence>
<feature type="domain" description="PAS" evidence="2">
    <location>
        <begin position="15"/>
        <end position="61"/>
    </location>
</feature>